<evidence type="ECO:0000313" key="2">
    <source>
        <dbReference type="EMBL" id="CAG5101417.1"/>
    </source>
</evidence>
<keyword evidence="1" id="KW-0472">Membrane</keyword>
<feature type="transmembrane region" description="Helical" evidence="1">
    <location>
        <begin position="320"/>
        <end position="338"/>
    </location>
</feature>
<gene>
    <name evidence="2" type="ORF">OKIOD_LOCUS8626</name>
    <name evidence="3" type="ORF">OKIOD_LOCUS8636</name>
</gene>
<dbReference type="EMBL" id="OU015570">
    <property type="protein sequence ID" value="CAG5101417.1"/>
    <property type="molecule type" value="Genomic_DNA"/>
</dbReference>
<keyword evidence="1" id="KW-1133">Transmembrane helix</keyword>
<dbReference type="Proteomes" id="UP001158576">
    <property type="component" value="Chromosome YSR"/>
</dbReference>
<reference evidence="2 4" key="1">
    <citation type="submission" date="2021-04" db="EMBL/GenBank/DDBJ databases">
        <authorList>
            <person name="Bliznina A."/>
        </authorList>
    </citation>
    <scope>NUCLEOTIDE SEQUENCE [LARGE SCALE GENOMIC DNA]</scope>
</reference>
<evidence type="ECO:0000313" key="4">
    <source>
        <dbReference type="Proteomes" id="UP001158576"/>
    </source>
</evidence>
<keyword evidence="4" id="KW-1185">Reference proteome</keyword>
<sequence>MSAVEIQRRTAYSISEILKNFDTYADATIGRNDAVRQLIAQSKATRNGQPRAYSSALSKFEFDHGGRGARIVFRRAGIHDQIVGRKALDEILLARVSDEQIQRGSLRLRLRFRVGANDVIVPVDFRLPNKGSNKQDVHGLVFAMDSAMYQVRDPKVTNDAKVKFRRAFLERVARWATLTVVALTKYWVHAGPCSFELAGVPRETAEAHPDESTAYSFRGRNPWLVFLIWCQYMHGRVVSCNRNPDWPMNRVPIQLLFDRDQLNIPGSPQAIILTAIKAVLGDQIFAGDGLQRRDHGEFTRFHHDNSYKLLSLNLRNRAQLFPIPSILFLKMLACYFYNNNDEQYTYYVAGAFYLIGVYGSPEFALYHGIWRLLLQFIHDAGIYKPLVTRVRRGNEEVKYFPRDTFSKAGPARLFPLGTIEPFLGTRHLSSLLAPGASMDRCPFYSLDQDVPPLERRAQHGLRWPGNRDIERQQQRYRAIPSLLGGFGRYRAIA</sequence>
<name>A0ABN7SIL2_OIKDI</name>
<evidence type="ECO:0000313" key="3">
    <source>
        <dbReference type="EMBL" id="CAG5101427.1"/>
    </source>
</evidence>
<protein>
    <submittedName>
        <fullName evidence="2">Oidioi.mRNA.OKI2018_I69.YSR.g17068.t1.cds</fullName>
    </submittedName>
    <submittedName>
        <fullName evidence="3">Oidioi.mRNA.OKI2018_I69.YSR.g17078.t1.cds</fullName>
    </submittedName>
</protein>
<dbReference type="EMBL" id="OU015570">
    <property type="protein sequence ID" value="CAG5101427.1"/>
    <property type="molecule type" value="Genomic_DNA"/>
</dbReference>
<feature type="transmembrane region" description="Helical" evidence="1">
    <location>
        <begin position="344"/>
        <end position="366"/>
    </location>
</feature>
<keyword evidence="1" id="KW-0812">Transmembrane</keyword>
<evidence type="ECO:0000256" key="1">
    <source>
        <dbReference type="SAM" id="Phobius"/>
    </source>
</evidence>
<accession>A0ABN7SIL2</accession>
<organism evidence="2 4">
    <name type="scientific">Oikopleura dioica</name>
    <name type="common">Tunicate</name>
    <dbReference type="NCBI Taxonomy" id="34765"/>
    <lineage>
        <taxon>Eukaryota</taxon>
        <taxon>Metazoa</taxon>
        <taxon>Chordata</taxon>
        <taxon>Tunicata</taxon>
        <taxon>Appendicularia</taxon>
        <taxon>Copelata</taxon>
        <taxon>Oikopleuridae</taxon>
        <taxon>Oikopleura</taxon>
    </lineage>
</organism>
<proteinExistence type="predicted"/>